<dbReference type="InterPro" id="IPR004360">
    <property type="entry name" value="Glyas_Fos-R_dOase_dom"/>
</dbReference>
<evidence type="ECO:0000313" key="3">
    <source>
        <dbReference type="Proteomes" id="UP000000238"/>
    </source>
</evidence>
<keyword evidence="3" id="KW-1185">Reference proteome</keyword>
<reference evidence="2 3" key="1">
    <citation type="journal article" date="2005" name="Nucleic Acids Res.">
        <title>Genomic blueprint of Hahella chejuensis, a marine microbe producing an algicidal agent.</title>
        <authorList>
            <person name="Jeong H."/>
            <person name="Yim J.H."/>
            <person name="Lee C."/>
            <person name="Choi S.-H."/>
            <person name="Park Y.K."/>
            <person name="Yoon S.H."/>
            <person name="Hur C.-G."/>
            <person name="Kang H.-Y."/>
            <person name="Kim D."/>
            <person name="Lee H.H."/>
            <person name="Park K.H."/>
            <person name="Park S.-H."/>
            <person name="Park H.-S."/>
            <person name="Lee H.K."/>
            <person name="Oh T.K."/>
            <person name="Kim J.F."/>
        </authorList>
    </citation>
    <scope>NUCLEOTIDE SEQUENCE [LARGE SCALE GENOMIC DNA]</scope>
    <source>
        <strain evidence="2 3">KCTC 2396</strain>
    </source>
</reference>
<accession>Q2SCZ0</accession>
<dbReference type="Gene3D" id="3.30.720.110">
    <property type="match status" value="1"/>
</dbReference>
<dbReference type="KEGG" id="hch:HCH_04790"/>
<gene>
    <name evidence="2" type="ordered locus">HCH_04790</name>
</gene>
<name>Q2SCZ0_HAHCH</name>
<dbReference type="Gene3D" id="3.30.720.120">
    <property type="match status" value="1"/>
</dbReference>
<dbReference type="OrthoDB" id="9795306at2"/>
<dbReference type="RefSeq" id="WP_011398549.1">
    <property type="nucleotide sequence ID" value="NC_007645.1"/>
</dbReference>
<dbReference type="PANTHER" id="PTHR34109">
    <property type="entry name" value="BNAUNNG04460D PROTEIN-RELATED"/>
    <property type="match status" value="1"/>
</dbReference>
<dbReference type="Pfam" id="PF00903">
    <property type="entry name" value="Glyoxalase"/>
    <property type="match status" value="1"/>
</dbReference>
<protein>
    <submittedName>
        <fullName evidence="2">Uncharacterized protein conserved in bacteria</fullName>
    </submittedName>
</protein>
<dbReference type="AlphaFoldDB" id="Q2SCZ0"/>
<dbReference type="STRING" id="349521.HCH_04790"/>
<dbReference type="InterPro" id="IPR029068">
    <property type="entry name" value="Glyas_Bleomycin-R_OHBP_Dase"/>
</dbReference>
<dbReference type="InterPro" id="IPR037523">
    <property type="entry name" value="VOC_core"/>
</dbReference>
<dbReference type="PROSITE" id="PS51819">
    <property type="entry name" value="VOC"/>
    <property type="match status" value="1"/>
</dbReference>
<dbReference type="SUPFAM" id="SSF54593">
    <property type="entry name" value="Glyoxalase/Bleomycin resistance protein/Dihydroxybiphenyl dioxygenase"/>
    <property type="match status" value="1"/>
</dbReference>
<dbReference type="HOGENOM" id="CLU_046006_11_2_6"/>
<dbReference type="EMBL" id="CP000155">
    <property type="protein sequence ID" value="ABC31484.1"/>
    <property type="molecule type" value="Genomic_DNA"/>
</dbReference>
<organism evidence="2 3">
    <name type="scientific">Hahella chejuensis (strain KCTC 2396)</name>
    <dbReference type="NCBI Taxonomy" id="349521"/>
    <lineage>
        <taxon>Bacteria</taxon>
        <taxon>Pseudomonadati</taxon>
        <taxon>Pseudomonadota</taxon>
        <taxon>Gammaproteobacteria</taxon>
        <taxon>Oceanospirillales</taxon>
        <taxon>Hahellaceae</taxon>
        <taxon>Hahella</taxon>
    </lineage>
</organism>
<dbReference type="PANTHER" id="PTHR34109:SF1">
    <property type="entry name" value="VOC DOMAIN-CONTAINING PROTEIN"/>
    <property type="match status" value="1"/>
</dbReference>
<dbReference type="CDD" id="cd07246">
    <property type="entry name" value="VOC_like"/>
    <property type="match status" value="1"/>
</dbReference>
<dbReference type="eggNOG" id="COG2764">
    <property type="taxonomic scope" value="Bacteria"/>
</dbReference>
<evidence type="ECO:0000259" key="1">
    <source>
        <dbReference type="PROSITE" id="PS51819"/>
    </source>
</evidence>
<feature type="domain" description="VOC" evidence="1">
    <location>
        <begin position="11"/>
        <end position="136"/>
    </location>
</feature>
<evidence type="ECO:0000313" key="2">
    <source>
        <dbReference type="EMBL" id="ABC31484.1"/>
    </source>
</evidence>
<sequence length="157" mass="17234">MSKQVKPIPDGFHSVTPYLIIKGAADALAFYKRAFGAEETLRINGPNGSIGHAEIQIGDSRIMLADEFPDMQCLSPQTLGGSPVSLMLYVPDVDATFAKALAAGAKVRTQIEDKFYGDRSGSLEDPFGHVWHIATHVEDFSEQELMERAKKFMESQS</sequence>
<proteinExistence type="predicted"/>
<dbReference type="Proteomes" id="UP000000238">
    <property type="component" value="Chromosome"/>
</dbReference>